<dbReference type="GO" id="GO:0006402">
    <property type="term" value="P:mRNA catabolic process"/>
    <property type="evidence" value="ECO:0007669"/>
    <property type="project" value="TreeGrafter"/>
</dbReference>
<evidence type="ECO:0000313" key="2">
    <source>
        <dbReference type="EMBL" id="TBW21442.1"/>
    </source>
</evidence>
<dbReference type="OrthoDB" id="5800376at2"/>
<name>A0A4Q9UZQ5_9ACTO</name>
<gene>
    <name evidence="2" type="ORF">EZJ44_05705</name>
</gene>
<dbReference type="GO" id="GO:0003723">
    <property type="term" value="F:RNA binding"/>
    <property type="evidence" value="ECO:0007669"/>
    <property type="project" value="InterPro"/>
</dbReference>
<comment type="caution">
    <text evidence="2">The sequence shown here is derived from an EMBL/GenBank/DDBJ whole genome shotgun (WGS) entry which is preliminary data.</text>
</comment>
<dbReference type="GO" id="GO:0004540">
    <property type="term" value="F:RNA nuclease activity"/>
    <property type="evidence" value="ECO:0007669"/>
    <property type="project" value="InterPro"/>
</dbReference>
<dbReference type="RefSeq" id="WP_131281207.1">
    <property type="nucleotide sequence ID" value="NZ_JBHSLR010000006.1"/>
</dbReference>
<dbReference type="SUPFAM" id="SSF50249">
    <property type="entry name" value="Nucleic acid-binding proteins"/>
    <property type="match status" value="1"/>
</dbReference>
<dbReference type="Pfam" id="PF18614">
    <property type="entry name" value="RNase_II_C_S1"/>
    <property type="match status" value="1"/>
</dbReference>
<dbReference type="SMART" id="SM00955">
    <property type="entry name" value="RNB"/>
    <property type="match status" value="1"/>
</dbReference>
<accession>A0A4Q9UZQ5</accession>
<dbReference type="Pfam" id="PF00773">
    <property type="entry name" value="RNB"/>
    <property type="match status" value="1"/>
</dbReference>
<reference evidence="2 3" key="1">
    <citation type="submission" date="2019-02" db="EMBL/GenBank/DDBJ databases">
        <title>Arcanobacterium bovis sp. nov., isolated from the milk of a cow with mastitis.</title>
        <authorList>
            <person name="Sammra O."/>
            <person name="Foster G."/>
            <person name="Hassan A."/>
            <person name="Alssahen M."/>
            <person name="Laemmler C."/>
            <person name="Borowiak M."/>
            <person name="Malorny B."/>
            <person name="Abdulmawjood A."/>
        </authorList>
    </citation>
    <scope>NUCLEOTIDE SEQUENCE [LARGE SCALE GENOMIC DNA]</scope>
    <source>
        <strain evidence="2 3">C605018/01/1</strain>
    </source>
</reference>
<dbReference type="EMBL" id="SJDT01000004">
    <property type="protein sequence ID" value="TBW21442.1"/>
    <property type="molecule type" value="Genomic_DNA"/>
</dbReference>
<dbReference type="InterPro" id="IPR001900">
    <property type="entry name" value="RNase_II/R"/>
</dbReference>
<dbReference type="AlphaFoldDB" id="A0A4Q9UZQ5"/>
<dbReference type="PANTHER" id="PTHR23355:SF9">
    <property type="entry name" value="DIS3-LIKE EXONUCLEASE 2"/>
    <property type="match status" value="1"/>
</dbReference>
<dbReference type="PANTHER" id="PTHR23355">
    <property type="entry name" value="RIBONUCLEASE"/>
    <property type="match status" value="1"/>
</dbReference>
<protein>
    <submittedName>
        <fullName evidence="2">RNB domain-containing ribonuclease</fullName>
    </submittedName>
</protein>
<dbReference type="Proteomes" id="UP000293036">
    <property type="component" value="Unassembled WGS sequence"/>
</dbReference>
<dbReference type="InterPro" id="IPR040596">
    <property type="entry name" value="RNase_II_C_S1"/>
</dbReference>
<evidence type="ECO:0000313" key="3">
    <source>
        <dbReference type="Proteomes" id="UP000293036"/>
    </source>
</evidence>
<dbReference type="InterPro" id="IPR050180">
    <property type="entry name" value="RNR_Ribonuclease"/>
</dbReference>
<dbReference type="InterPro" id="IPR012340">
    <property type="entry name" value="NA-bd_OB-fold"/>
</dbReference>
<proteinExistence type="predicted"/>
<sequence>MPKIALQANEAAKAAVADAISQLKIEAGVTENFSPQALAQAERSCDIDISDLPDKRDIPLVTIDPEGSRDLDQAVYLEENDRGFVVYYAIAALNLFVEPESVLDLELRERGQTVYLPDASIPLHPRVVSEGAASLLPNVDRPAYVWTHKLNREGELERTDVVLAQVRSRAQLSYVQVQECVDGGVGLPNEVPSSLAPLLKTIGELRIAAEVARGGISLDLPEQRIESTDRGFKLVFRELTQVENWNAQISLLTGMAAAKLMVDANVGVLRTLPAAQDEDMARLRRVADALGLNWKREQTYPEFLRTLDSTSGTALVFLNQAAGLFRGAGYLSLPEVDGTTVDAQKRLHGAIAAEYAHVTAPLRRLVDRYGLEVCRCICAHEPIPEWVLHILPQLPKIMNESNRKVNALEKRALGAVEALILQGREGEKFAATVIELREQREDEPGIVRGKIMLDDPALEASVSGASLPLGERIEVELERVDITKGKSYFRYQSSAEKE</sequence>
<keyword evidence="3" id="KW-1185">Reference proteome</keyword>
<dbReference type="GO" id="GO:0005829">
    <property type="term" value="C:cytosol"/>
    <property type="evidence" value="ECO:0007669"/>
    <property type="project" value="TreeGrafter"/>
</dbReference>
<evidence type="ECO:0000259" key="1">
    <source>
        <dbReference type="SMART" id="SM00955"/>
    </source>
</evidence>
<organism evidence="2 3">
    <name type="scientific">Arcanobacterium bovis</name>
    <dbReference type="NCBI Taxonomy" id="2529275"/>
    <lineage>
        <taxon>Bacteria</taxon>
        <taxon>Bacillati</taxon>
        <taxon>Actinomycetota</taxon>
        <taxon>Actinomycetes</taxon>
        <taxon>Actinomycetales</taxon>
        <taxon>Actinomycetaceae</taxon>
        <taxon>Arcanobacterium</taxon>
    </lineage>
</organism>
<feature type="domain" description="RNB" evidence="1">
    <location>
        <begin position="52"/>
        <end position="380"/>
    </location>
</feature>